<sequence>MHPPYPGPSSHPAPCVCQHVDLEKAVRTRTVPKFDALYQPQYSDILLSTANHHWLTGDREIVNLGGGRIQGVIASMYTGIREPALARIAGDCAVPLLGHVYTPQCQIEGGPRLIGLIMEPAEKINFKDYVTLEAKEGLKNEMINLLERLHGEYGIIHGDVTPCSFMRWKGELRFVKFRASRLFNEGPENFRGERNVSYLCPNKLCEERRPGIDFNFPTDPIEDWYALALVVYEIYTGCGPPKLDYNNYDNIHVSPRERKLPDLKLIEDETIRNWMVDIFRKGGCLINTATA</sequence>
<proteinExistence type="predicted"/>
<dbReference type="STRING" id="756982.G1X6R1"/>
<reference evidence="1 2" key="1">
    <citation type="journal article" date="2011" name="PLoS Pathog.">
        <title>Genomic and proteomic analyses of the fungus Arthrobotrys oligospora provide insights into nematode-trap formation.</title>
        <authorList>
            <person name="Yang J."/>
            <person name="Wang L."/>
            <person name="Ji X."/>
            <person name="Feng Y."/>
            <person name="Li X."/>
            <person name="Zou C."/>
            <person name="Xu J."/>
            <person name="Ren Y."/>
            <person name="Mi Q."/>
            <person name="Wu J."/>
            <person name="Liu S."/>
            <person name="Liu Y."/>
            <person name="Huang X."/>
            <person name="Wang H."/>
            <person name="Niu X."/>
            <person name="Li J."/>
            <person name="Liang L."/>
            <person name="Luo Y."/>
            <person name="Ji K."/>
            <person name="Zhou W."/>
            <person name="Yu Z."/>
            <person name="Li G."/>
            <person name="Liu Y."/>
            <person name="Li L."/>
            <person name="Qiao M."/>
            <person name="Feng L."/>
            <person name="Zhang K.-Q."/>
        </authorList>
    </citation>
    <scope>NUCLEOTIDE SEQUENCE [LARGE SCALE GENOMIC DNA]</scope>
    <source>
        <strain evidence="2">ATCC 24927 / CBS 115.81 / DSM 1491</strain>
    </source>
</reference>
<dbReference type="Gene3D" id="1.10.510.10">
    <property type="entry name" value="Transferase(Phosphotransferase) domain 1"/>
    <property type="match status" value="1"/>
</dbReference>
<accession>G1X6R1</accession>
<dbReference type="OrthoDB" id="1668230at2759"/>
<evidence type="ECO:0008006" key="3">
    <source>
        <dbReference type="Google" id="ProtNLM"/>
    </source>
</evidence>
<comment type="caution">
    <text evidence="1">The sequence shown here is derived from an EMBL/GenBank/DDBJ whole genome shotgun (WGS) entry which is preliminary data.</text>
</comment>
<gene>
    <name evidence="1" type="ORF">AOL_s00054g555</name>
</gene>
<dbReference type="InParanoid" id="G1X6R1"/>
<dbReference type="EMBL" id="ADOT01000088">
    <property type="protein sequence ID" value="EGX51179.1"/>
    <property type="molecule type" value="Genomic_DNA"/>
</dbReference>
<evidence type="ECO:0000313" key="1">
    <source>
        <dbReference type="EMBL" id="EGX51179.1"/>
    </source>
</evidence>
<dbReference type="GeneID" id="22891110"/>
<evidence type="ECO:0000313" key="2">
    <source>
        <dbReference type="Proteomes" id="UP000008784"/>
    </source>
</evidence>
<organism evidence="1 2">
    <name type="scientific">Arthrobotrys oligospora (strain ATCC 24927 / CBS 115.81 / DSM 1491)</name>
    <name type="common">Nematode-trapping fungus</name>
    <name type="synonym">Didymozoophaga oligospora</name>
    <dbReference type="NCBI Taxonomy" id="756982"/>
    <lineage>
        <taxon>Eukaryota</taxon>
        <taxon>Fungi</taxon>
        <taxon>Dikarya</taxon>
        <taxon>Ascomycota</taxon>
        <taxon>Pezizomycotina</taxon>
        <taxon>Orbiliomycetes</taxon>
        <taxon>Orbiliales</taxon>
        <taxon>Orbiliaceae</taxon>
        <taxon>Orbilia</taxon>
        <taxon>Orbilia oligospora</taxon>
    </lineage>
</organism>
<dbReference type="HOGENOM" id="CLU_956368_0_0_1"/>
<dbReference type="AlphaFoldDB" id="G1X6R1"/>
<name>G1X6R1_ARTOA</name>
<dbReference type="InterPro" id="IPR011009">
    <property type="entry name" value="Kinase-like_dom_sf"/>
</dbReference>
<dbReference type="RefSeq" id="XP_011120173.1">
    <property type="nucleotide sequence ID" value="XM_011121871.1"/>
</dbReference>
<protein>
    <recommendedName>
        <fullName evidence="3">Protein kinase domain-containing protein</fullName>
    </recommendedName>
</protein>
<dbReference type="Proteomes" id="UP000008784">
    <property type="component" value="Unassembled WGS sequence"/>
</dbReference>
<dbReference type="SUPFAM" id="SSF56112">
    <property type="entry name" value="Protein kinase-like (PK-like)"/>
    <property type="match status" value="1"/>
</dbReference>
<keyword evidence="2" id="KW-1185">Reference proteome</keyword>